<protein>
    <recommendedName>
        <fullName evidence="8">DNA-3-methyladenine glycosylase I</fullName>
        <ecNumber evidence="8">3.2.2.20</ecNumber>
    </recommendedName>
</protein>
<dbReference type="Pfam" id="PF03352">
    <property type="entry name" value="Adenine_glyco"/>
    <property type="match status" value="1"/>
</dbReference>
<evidence type="ECO:0000313" key="10">
    <source>
        <dbReference type="EMBL" id="WAA13489.1"/>
    </source>
</evidence>
<evidence type="ECO:0000256" key="5">
    <source>
        <dbReference type="ARBA" id="ARBA00023204"/>
    </source>
</evidence>
<dbReference type="PANTHER" id="PTHR31116">
    <property type="entry name" value="OS04G0501200 PROTEIN"/>
    <property type="match status" value="1"/>
</dbReference>
<dbReference type="Proteomes" id="UP001164726">
    <property type="component" value="Chromosome"/>
</dbReference>
<dbReference type="Gene3D" id="1.10.340.30">
    <property type="entry name" value="Hypothetical protein, domain 2"/>
    <property type="match status" value="1"/>
</dbReference>
<reference evidence="10" key="1">
    <citation type="submission" date="2022-09" db="EMBL/GenBank/DDBJ databases">
        <title>Complete Genomes of Fervidibacillus albus and Fervidibacillus halotolerans isolated from tidal flat sediments.</title>
        <authorList>
            <person name="Kwon K.K."/>
            <person name="Yang S.-H."/>
            <person name="Park M.J."/>
            <person name="Oh H.-M."/>
        </authorList>
    </citation>
    <scope>NUCLEOTIDE SEQUENCE</scope>
    <source>
        <strain evidence="10">MEBiC13594</strain>
    </source>
</reference>
<sequence>MNRCSWVTSDPLYIDYHDQEWGNPVFSDQKLFELLLLESAQAGLSWITILKKRESYRKAFDQFDPEKIAQYNEDKIRQLLLNPGIVRNEKKIRSAIQNAKAFLKIQQQFGTFSNYLWNFVDGKPIVNHWESFNQVPTETELSKKISKDLKSRGFSFVGPTIIYSYLQAIGIVNDHEITCFRHPSNLQEI</sequence>
<dbReference type="GO" id="GO:0046872">
    <property type="term" value="F:metal ion binding"/>
    <property type="evidence" value="ECO:0007669"/>
    <property type="project" value="UniProtKB-KW"/>
</dbReference>
<feature type="binding site" evidence="9">
    <location>
        <position position="179"/>
    </location>
    <ligand>
        <name>Zn(2+)</name>
        <dbReference type="ChEBI" id="CHEBI:29105"/>
    </ligand>
</feature>
<evidence type="ECO:0000256" key="2">
    <source>
        <dbReference type="ARBA" id="ARBA00022763"/>
    </source>
</evidence>
<dbReference type="InterPro" id="IPR005019">
    <property type="entry name" value="Adenine_glyco"/>
</dbReference>
<proteinExistence type="predicted"/>
<dbReference type="SUPFAM" id="SSF48150">
    <property type="entry name" value="DNA-glycosylase"/>
    <property type="match status" value="1"/>
</dbReference>
<feature type="binding site" evidence="9">
    <location>
        <position position="175"/>
    </location>
    <ligand>
        <name>Zn(2+)</name>
        <dbReference type="ChEBI" id="CHEBI:29105"/>
    </ligand>
</feature>
<organism evidence="10 11">
    <name type="scientific">Fervidibacillus halotolerans</name>
    <dbReference type="NCBI Taxonomy" id="2980027"/>
    <lineage>
        <taxon>Bacteria</taxon>
        <taxon>Bacillati</taxon>
        <taxon>Bacillota</taxon>
        <taxon>Bacilli</taxon>
        <taxon>Bacillales</taxon>
        <taxon>Bacillaceae</taxon>
        <taxon>Fervidibacillus</taxon>
    </lineage>
</organism>
<keyword evidence="3" id="KW-0378">Hydrolase</keyword>
<gene>
    <name evidence="10" type="ORF">OE105_05095</name>
</gene>
<dbReference type="FunFam" id="1.10.340.30:FF:000009">
    <property type="entry name" value="DNA-3-methyladenine glycosylase I"/>
    <property type="match status" value="1"/>
</dbReference>
<dbReference type="PANTHER" id="PTHR31116:SF29">
    <property type="entry name" value="DNA GLYCOSYLASE SUPERFAMILY PROTEIN"/>
    <property type="match status" value="1"/>
</dbReference>
<comment type="catalytic activity">
    <reaction evidence="6">
        <text>Hydrolysis of alkylated DNA, releasing 3-methyladenine.</text>
        <dbReference type="EC" id="3.2.2.20"/>
    </reaction>
</comment>
<name>A0A9E8M1G0_9BACI</name>
<dbReference type="GO" id="GO:0008725">
    <property type="term" value="F:DNA-3-methyladenine glycosylase activity"/>
    <property type="evidence" value="ECO:0007669"/>
    <property type="project" value="UniProtKB-EC"/>
</dbReference>
<dbReference type="AlphaFoldDB" id="A0A9E8M1G0"/>
<comment type="function">
    <text evidence="7">Hydrolysis of the deoxyribose N-glycosidic bond to excise 3-methyladenine from the damaged DNA polymer formed by alkylation lesions.</text>
</comment>
<evidence type="ECO:0000256" key="8">
    <source>
        <dbReference type="ARBA" id="ARBA00066766"/>
    </source>
</evidence>
<evidence type="ECO:0000313" key="11">
    <source>
        <dbReference type="Proteomes" id="UP001164726"/>
    </source>
</evidence>
<keyword evidence="2" id="KW-0227">DNA damage</keyword>
<feature type="binding site" evidence="9">
    <location>
        <position position="17"/>
    </location>
    <ligand>
        <name>Zn(2+)</name>
        <dbReference type="ChEBI" id="CHEBI:29105"/>
    </ligand>
</feature>
<accession>A0A9E8M1G0</accession>
<dbReference type="KEGG" id="fhl:OE105_05095"/>
<dbReference type="GO" id="GO:0006284">
    <property type="term" value="P:base-excision repair"/>
    <property type="evidence" value="ECO:0007669"/>
    <property type="project" value="InterPro"/>
</dbReference>
<keyword evidence="11" id="KW-1185">Reference proteome</keyword>
<evidence type="ECO:0000256" key="7">
    <source>
        <dbReference type="ARBA" id="ARBA00057608"/>
    </source>
</evidence>
<dbReference type="EMBL" id="CP106877">
    <property type="protein sequence ID" value="WAA13489.1"/>
    <property type="molecule type" value="Genomic_DNA"/>
</dbReference>
<evidence type="ECO:0000256" key="4">
    <source>
        <dbReference type="ARBA" id="ARBA00022833"/>
    </source>
</evidence>
<dbReference type="RefSeq" id="WP_275421662.1">
    <property type="nucleotide sequence ID" value="NZ_CP106877.1"/>
</dbReference>
<dbReference type="InterPro" id="IPR011257">
    <property type="entry name" value="DNA_glycosylase"/>
</dbReference>
<evidence type="ECO:0000256" key="1">
    <source>
        <dbReference type="ARBA" id="ARBA00022723"/>
    </source>
</evidence>
<dbReference type="NCBIfam" id="TIGR00624">
    <property type="entry name" value="tag"/>
    <property type="match status" value="1"/>
</dbReference>
<keyword evidence="5" id="KW-0234">DNA repair</keyword>
<dbReference type="InterPro" id="IPR004597">
    <property type="entry name" value="Tag"/>
</dbReference>
<evidence type="ECO:0000256" key="9">
    <source>
        <dbReference type="PIRSR" id="PIRSR604597-1"/>
    </source>
</evidence>
<feature type="binding site" evidence="9">
    <location>
        <position position="4"/>
    </location>
    <ligand>
        <name>Zn(2+)</name>
        <dbReference type="ChEBI" id="CHEBI:29105"/>
    </ligand>
</feature>
<keyword evidence="4 9" id="KW-0862">Zinc</keyword>
<dbReference type="EC" id="3.2.2.20" evidence="8"/>
<evidence type="ECO:0000256" key="3">
    <source>
        <dbReference type="ARBA" id="ARBA00022801"/>
    </source>
</evidence>
<evidence type="ECO:0000256" key="6">
    <source>
        <dbReference type="ARBA" id="ARBA00052558"/>
    </source>
</evidence>
<keyword evidence="1 9" id="KW-0479">Metal-binding</keyword>